<evidence type="ECO:0000256" key="1">
    <source>
        <dbReference type="ARBA" id="ARBA00004141"/>
    </source>
</evidence>
<accession>A0A3S0L3J4</accession>
<evidence type="ECO:0000313" key="8">
    <source>
        <dbReference type="Proteomes" id="UP000267448"/>
    </source>
</evidence>
<dbReference type="InterPro" id="IPR007829">
    <property type="entry name" value="TM2"/>
</dbReference>
<dbReference type="Pfam" id="PF05154">
    <property type="entry name" value="TM2"/>
    <property type="match status" value="1"/>
</dbReference>
<comment type="subcellular location">
    <subcellularLocation>
        <location evidence="1">Membrane</location>
        <topology evidence="1">Multi-pass membrane protein</topology>
    </subcellularLocation>
</comment>
<protein>
    <submittedName>
        <fullName evidence="7">TM2 domain-containing protein</fullName>
    </submittedName>
</protein>
<keyword evidence="2 5" id="KW-0812">Transmembrane</keyword>
<sequence>MAICPQCHTAQGLEALAGVDPNIQIKNQKLAIWFGFLFGIIGVHKFYLGQYGMGSLYLVFSWTLVPMIIGWVDAIRTMKMSSFNFEQRYYRRVAHNY</sequence>
<dbReference type="GO" id="GO:0016020">
    <property type="term" value="C:membrane"/>
    <property type="evidence" value="ECO:0007669"/>
    <property type="project" value="UniProtKB-SubCell"/>
</dbReference>
<keyword evidence="3 5" id="KW-1133">Transmembrane helix</keyword>
<evidence type="ECO:0000313" key="7">
    <source>
        <dbReference type="EMBL" id="RTR40331.1"/>
    </source>
</evidence>
<feature type="domain" description="TM2" evidence="6">
    <location>
        <begin position="26"/>
        <end position="75"/>
    </location>
</feature>
<proteinExistence type="predicted"/>
<organism evidence="7 8">
    <name type="scientific">Shewanella canadensis</name>
    <dbReference type="NCBI Taxonomy" id="271096"/>
    <lineage>
        <taxon>Bacteria</taxon>
        <taxon>Pseudomonadati</taxon>
        <taxon>Pseudomonadota</taxon>
        <taxon>Gammaproteobacteria</taxon>
        <taxon>Alteromonadales</taxon>
        <taxon>Shewanellaceae</taxon>
        <taxon>Shewanella</taxon>
    </lineage>
</organism>
<dbReference type="OrthoDB" id="9816361at2"/>
<comment type="caution">
    <text evidence="7">The sequence shown here is derived from an EMBL/GenBank/DDBJ whole genome shotgun (WGS) entry which is preliminary data.</text>
</comment>
<dbReference type="EMBL" id="RXNU01000002">
    <property type="protein sequence ID" value="RTR40331.1"/>
    <property type="molecule type" value="Genomic_DNA"/>
</dbReference>
<keyword evidence="4 5" id="KW-0472">Membrane</keyword>
<evidence type="ECO:0000256" key="3">
    <source>
        <dbReference type="ARBA" id="ARBA00022989"/>
    </source>
</evidence>
<evidence type="ECO:0000256" key="4">
    <source>
        <dbReference type="ARBA" id="ARBA00023136"/>
    </source>
</evidence>
<feature type="transmembrane region" description="Helical" evidence="5">
    <location>
        <begin position="54"/>
        <end position="72"/>
    </location>
</feature>
<reference evidence="7 8" key="1">
    <citation type="submission" date="2018-12" db="EMBL/GenBank/DDBJ databases">
        <authorList>
            <person name="Yu L."/>
        </authorList>
    </citation>
    <scope>NUCLEOTIDE SEQUENCE [LARGE SCALE GENOMIC DNA]</scope>
    <source>
        <strain evidence="7 8">HAW-EB2</strain>
    </source>
</reference>
<evidence type="ECO:0000259" key="6">
    <source>
        <dbReference type="Pfam" id="PF05154"/>
    </source>
</evidence>
<gene>
    <name evidence="7" type="ORF">EKG38_04830</name>
</gene>
<evidence type="ECO:0000256" key="2">
    <source>
        <dbReference type="ARBA" id="ARBA00022692"/>
    </source>
</evidence>
<dbReference type="AlphaFoldDB" id="A0A3S0L3J4"/>
<keyword evidence="8" id="KW-1185">Reference proteome</keyword>
<evidence type="ECO:0000256" key="5">
    <source>
        <dbReference type="SAM" id="Phobius"/>
    </source>
</evidence>
<feature type="transmembrane region" description="Helical" evidence="5">
    <location>
        <begin position="30"/>
        <end position="48"/>
    </location>
</feature>
<name>A0A3S0L3J4_9GAMM</name>
<dbReference type="Proteomes" id="UP000267448">
    <property type="component" value="Unassembled WGS sequence"/>
</dbReference>